<evidence type="ECO:0000313" key="4">
    <source>
        <dbReference type="EMBL" id="ADU28761.1"/>
    </source>
</evidence>
<feature type="region of interest" description="Disordered" evidence="1">
    <location>
        <begin position="25"/>
        <end position="56"/>
    </location>
</feature>
<dbReference type="PROSITE" id="PS51257">
    <property type="entry name" value="PROKAR_LIPOPROTEIN"/>
    <property type="match status" value="1"/>
</dbReference>
<protein>
    <recommendedName>
        <fullName evidence="3">Transcobalamin-like C-terminal domain-containing protein</fullName>
    </recommendedName>
</protein>
<dbReference type="RefSeq" id="WP_013487102.1">
    <property type="nucleotide sequence ID" value="NC_014829.1"/>
</dbReference>
<organism evidence="4 5">
    <name type="scientific">Evansella cellulosilytica (strain ATCC 21833 / DSM 2522 / FERM P-1141 / JCM 9156 / N-4)</name>
    <name type="common">Bacillus cellulosilyticus</name>
    <dbReference type="NCBI Taxonomy" id="649639"/>
    <lineage>
        <taxon>Bacteria</taxon>
        <taxon>Bacillati</taxon>
        <taxon>Bacillota</taxon>
        <taxon>Bacilli</taxon>
        <taxon>Bacillales</taxon>
        <taxon>Bacillaceae</taxon>
        <taxon>Evansella</taxon>
    </lineage>
</organism>
<dbReference type="HOGENOM" id="CLU_111954_0_1_9"/>
<feature type="signal peptide" evidence="2">
    <location>
        <begin position="1"/>
        <end position="24"/>
    </location>
</feature>
<dbReference type="eggNOG" id="ENOG5032Y2X">
    <property type="taxonomic scope" value="Bacteria"/>
</dbReference>
<gene>
    <name evidence="4" type="ordered locus">Bcell_0479</name>
</gene>
<reference evidence="4 5" key="1">
    <citation type="submission" date="2010-12" db="EMBL/GenBank/DDBJ databases">
        <title>Complete sequence of Bacillus cellulosilyticus DSM 2522.</title>
        <authorList>
            <consortium name="US DOE Joint Genome Institute"/>
            <person name="Lucas S."/>
            <person name="Copeland A."/>
            <person name="Lapidus A."/>
            <person name="Cheng J.-F."/>
            <person name="Bruce D."/>
            <person name="Goodwin L."/>
            <person name="Pitluck S."/>
            <person name="Chertkov O."/>
            <person name="Detter J.C."/>
            <person name="Han C."/>
            <person name="Tapia R."/>
            <person name="Land M."/>
            <person name="Hauser L."/>
            <person name="Jeffries C."/>
            <person name="Kyrpides N."/>
            <person name="Ivanova N."/>
            <person name="Mikhailova N."/>
            <person name="Brumm P."/>
            <person name="Mead D."/>
            <person name="Woyke T."/>
        </authorList>
    </citation>
    <scope>NUCLEOTIDE SEQUENCE [LARGE SCALE GENOMIC DNA]</scope>
    <source>
        <strain evidence="5">ATCC 21833 / DSM 2522 / FERM P-1141 / JCM 9156 / N-4</strain>
    </source>
</reference>
<evidence type="ECO:0000313" key="5">
    <source>
        <dbReference type="Proteomes" id="UP000001401"/>
    </source>
</evidence>
<dbReference type="Proteomes" id="UP000001401">
    <property type="component" value="Chromosome"/>
</dbReference>
<feature type="domain" description="Transcobalamin-like C-terminal" evidence="3">
    <location>
        <begin position="81"/>
        <end position="145"/>
    </location>
</feature>
<evidence type="ECO:0000256" key="1">
    <source>
        <dbReference type="SAM" id="MobiDB-lite"/>
    </source>
</evidence>
<evidence type="ECO:0000256" key="2">
    <source>
        <dbReference type="SAM" id="SignalP"/>
    </source>
</evidence>
<dbReference type="Gene3D" id="2.170.130.30">
    <property type="match status" value="1"/>
</dbReference>
<feature type="compositionally biased region" description="Polar residues" evidence="1">
    <location>
        <begin position="29"/>
        <end position="41"/>
    </location>
</feature>
<proteinExistence type="predicted"/>
<keyword evidence="5" id="KW-1185">Reference proteome</keyword>
<feature type="compositionally biased region" description="Low complexity" evidence="1">
    <location>
        <begin position="42"/>
        <end position="53"/>
    </location>
</feature>
<evidence type="ECO:0000259" key="3">
    <source>
        <dbReference type="Pfam" id="PF14478"/>
    </source>
</evidence>
<dbReference type="Pfam" id="PF14478">
    <property type="entry name" value="DUF4430"/>
    <property type="match status" value="1"/>
</dbReference>
<feature type="chain" id="PRO_5039262504" description="Transcobalamin-like C-terminal domain-containing protein" evidence="2">
    <location>
        <begin position="25"/>
        <end position="150"/>
    </location>
</feature>
<keyword evidence="2" id="KW-0732">Signal</keyword>
<dbReference type="AlphaFoldDB" id="E6TWS8"/>
<dbReference type="STRING" id="649639.Bcell_0479"/>
<name>E6TWS8_EVAC2</name>
<dbReference type="EMBL" id="CP002394">
    <property type="protein sequence ID" value="ADU28761.1"/>
    <property type="molecule type" value="Genomic_DNA"/>
</dbReference>
<sequence precursor="true">MKLTKLLLALFVAMALLLVGCNQDDSEENTTPITNDPVNNTASEDANENASANESDEVKVTIVNMRDETDAEEYLFAIDEGDTVMDVMESNFAIDNNNGFIEAIDGIYNAEGETYAWMYSVNGEQPTVGAEEYDLEAGDEVLFEFLNWDE</sequence>
<dbReference type="OrthoDB" id="2870483at2"/>
<accession>E6TWS8</accession>
<dbReference type="KEGG" id="bco:Bcell_0479"/>
<dbReference type="InterPro" id="IPR027954">
    <property type="entry name" value="Transcobalamin-like_C"/>
</dbReference>